<dbReference type="GO" id="GO:0016567">
    <property type="term" value="P:protein ubiquitination"/>
    <property type="evidence" value="ECO:0007669"/>
    <property type="project" value="UniProtKB-UniPathway"/>
</dbReference>
<dbReference type="Pfam" id="PF04564">
    <property type="entry name" value="U-box"/>
    <property type="match status" value="1"/>
</dbReference>
<dbReference type="InterPro" id="IPR001245">
    <property type="entry name" value="Ser-Thr/Tyr_kinase_cat_dom"/>
</dbReference>
<dbReference type="SUPFAM" id="SSF52402">
    <property type="entry name" value="Adenine nucleotide alpha hydrolases-like"/>
    <property type="match status" value="1"/>
</dbReference>
<keyword evidence="12" id="KW-1185">Reference proteome</keyword>
<dbReference type="Proteomes" id="UP000663760">
    <property type="component" value="Chromosome 1"/>
</dbReference>
<dbReference type="Gene3D" id="1.10.510.10">
    <property type="entry name" value="Transferase(Phosphotransferase) domain 1"/>
    <property type="match status" value="1"/>
</dbReference>
<dbReference type="EMBL" id="LR746264">
    <property type="protein sequence ID" value="CAA7389682.1"/>
    <property type="molecule type" value="Genomic_DNA"/>
</dbReference>
<feature type="domain" description="U-box" evidence="10">
    <location>
        <begin position="754"/>
        <end position="826"/>
    </location>
</feature>
<evidence type="ECO:0000256" key="7">
    <source>
        <dbReference type="SAM" id="Coils"/>
    </source>
</evidence>
<dbReference type="PROSITE" id="PS50011">
    <property type="entry name" value="PROTEIN_KINASE_DOM"/>
    <property type="match status" value="1"/>
</dbReference>
<evidence type="ECO:0000313" key="11">
    <source>
        <dbReference type="EMBL" id="CAA7389682.1"/>
    </source>
</evidence>
<comment type="catalytic activity">
    <reaction evidence="1">
        <text>S-ubiquitinyl-[E2 ubiquitin-conjugating enzyme]-L-cysteine + [acceptor protein]-L-lysine = [E2 ubiquitin-conjugating enzyme]-L-cysteine + N(6)-ubiquitinyl-[acceptor protein]-L-lysine.</text>
        <dbReference type="EC" id="2.3.2.27"/>
    </reaction>
</comment>
<dbReference type="InterPro" id="IPR011009">
    <property type="entry name" value="Kinase-like_dom_sf"/>
</dbReference>
<dbReference type="AlphaFoldDB" id="A0A7I8K018"/>
<keyword evidence="5" id="KW-0833">Ubl conjugation pathway</keyword>
<evidence type="ECO:0000256" key="5">
    <source>
        <dbReference type="ARBA" id="ARBA00022786"/>
    </source>
</evidence>
<dbReference type="PROSITE" id="PS00107">
    <property type="entry name" value="PROTEIN_KINASE_ATP"/>
    <property type="match status" value="1"/>
</dbReference>
<keyword evidence="6" id="KW-0067">ATP-binding</keyword>
<dbReference type="CDD" id="cd16655">
    <property type="entry name" value="RING-Ubox_WDSUB1-like"/>
    <property type="match status" value="1"/>
</dbReference>
<evidence type="ECO:0000256" key="6">
    <source>
        <dbReference type="PROSITE-ProRule" id="PRU10141"/>
    </source>
</evidence>
<dbReference type="Pfam" id="PF07714">
    <property type="entry name" value="PK_Tyr_Ser-Thr"/>
    <property type="match status" value="1"/>
</dbReference>
<dbReference type="CDD" id="cd01989">
    <property type="entry name" value="USP_STK_Ubox_N"/>
    <property type="match status" value="1"/>
</dbReference>
<dbReference type="SMART" id="SM00504">
    <property type="entry name" value="Ubox"/>
    <property type="match status" value="1"/>
</dbReference>
<dbReference type="PROSITE" id="PS51698">
    <property type="entry name" value="U_BOX"/>
    <property type="match status" value="1"/>
</dbReference>
<dbReference type="Gene3D" id="3.40.50.620">
    <property type="entry name" value="HUPs"/>
    <property type="match status" value="1"/>
</dbReference>
<proteinExistence type="predicted"/>
<feature type="binding site" evidence="6">
    <location>
        <position position="509"/>
    </location>
    <ligand>
        <name>ATP</name>
        <dbReference type="ChEBI" id="CHEBI:30616"/>
    </ligand>
</feature>
<evidence type="ECO:0000259" key="10">
    <source>
        <dbReference type="PROSITE" id="PS51698"/>
    </source>
</evidence>
<evidence type="ECO:0000256" key="8">
    <source>
        <dbReference type="SAM" id="MobiDB-lite"/>
    </source>
</evidence>
<dbReference type="InterPro" id="IPR017441">
    <property type="entry name" value="Protein_kinase_ATP_BS"/>
</dbReference>
<dbReference type="SUPFAM" id="SSF56112">
    <property type="entry name" value="Protein kinase-like (PK-like)"/>
    <property type="match status" value="1"/>
</dbReference>
<protein>
    <recommendedName>
        <fullName evidence="3">RING-type E3 ubiquitin transferase</fullName>
        <ecNumber evidence="3">2.3.2.27</ecNumber>
    </recommendedName>
</protein>
<feature type="coiled-coil region" evidence="7">
    <location>
        <begin position="357"/>
        <end position="412"/>
    </location>
</feature>
<dbReference type="GO" id="GO:0061630">
    <property type="term" value="F:ubiquitin protein ligase activity"/>
    <property type="evidence" value="ECO:0007669"/>
    <property type="project" value="UniProtKB-EC"/>
</dbReference>
<dbReference type="Gene3D" id="3.30.40.10">
    <property type="entry name" value="Zinc/RING finger domain, C3HC4 (zinc finger)"/>
    <property type="match status" value="1"/>
</dbReference>
<evidence type="ECO:0000259" key="9">
    <source>
        <dbReference type="PROSITE" id="PS50011"/>
    </source>
</evidence>
<evidence type="ECO:0000256" key="2">
    <source>
        <dbReference type="ARBA" id="ARBA00004906"/>
    </source>
</evidence>
<dbReference type="PANTHER" id="PTHR45647:SF43">
    <property type="entry name" value="OS10G0100500 PROTEIN"/>
    <property type="match status" value="1"/>
</dbReference>
<dbReference type="InterPro" id="IPR003613">
    <property type="entry name" value="Ubox_domain"/>
</dbReference>
<dbReference type="SUPFAM" id="SSF57850">
    <property type="entry name" value="RING/U-box"/>
    <property type="match status" value="1"/>
</dbReference>
<dbReference type="UniPathway" id="UPA00143"/>
<dbReference type="OrthoDB" id="4062651at2759"/>
<dbReference type="GO" id="GO:0005524">
    <property type="term" value="F:ATP binding"/>
    <property type="evidence" value="ECO:0007669"/>
    <property type="project" value="UniProtKB-UniRule"/>
</dbReference>
<comment type="pathway">
    <text evidence="2">Protein modification; protein ubiquitination.</text>
</comment>
<feature type="domain" description="Protein kinase" evidence="9">
    <location>
        <begin position="482"/>
        <end position="748"/>
    </location>
</feature>
<accession>A0A7I8K018</accession>
<dbReference type="InterPro" id="IPR000719">
    <property type="entry name" value="Prot_kinase_dom"/>
</dbReference>
<feature type="region of interest" description="Disordered" evidence="8">
    <location>
        <begin position="1"/>
        <end position="49"/>
    </location>
</feature>
<dbReference type="InterPro" id="IPR014729">
    <property type="entry name" value="Rossmann-like_a/b/a_fold"/>
</dbReference>
<evidence type="ECO:0000256" key="4">
    <source>
        <dbReference type="ARBA" id="ARBA00022679"/>
    </source>
</evidence>
<keyword evidence="4" id="KW-0808">Transferase</keyword>
<sequence length="826" mass="92911">MELLRASQPPQPGAHQFSLRPDPARRRNASRRPKVPRSRPPKDPRPASERVYVAVGRSTEKGARLLAWAIRQFGCEEIWLLHVHQPSPMISTPLGRIPANQVNEGAVSAYRREEMNATRKFLHNYLSICNKAQVHARVIMIESDNVQKGIADLVYQNGIRKLVMGSSSDNFLGLMRGWKKGSYAEKNLAPSCKIWFVSKGNHVWMREASEEPSSVTEIGSIKWSYCLSGDVLDRKEDGSSAIFDPCFSDSSNLPTSTGSLIPIAPAFLLGSADEGSPSKVRKRRVSCRFASLTNSPRLILLAWEEQALDFLRNQFLEALEETERSKKEAHVDSMKRSKLEAEFPDASVWEETLKSACASEVRRRDELEESIRAMKREQERLSYARDETLGELQHALRELSVMEDHAREIKRRQEEVAREMSTAQSSVVNLKVHRYQIRQKNVEAAHWCTLYEPSICDGFIGVAPFDLKEFSMPELESGTCNFSDSFRIGQGGSGCVYKGELLGKTVVVKQLHHHDSQGRLEFHKKAHALSKLKHPHLVNLIGMCPEAWCLVYEYLPNGSLQDHLTGRTNAALQWKVRAQIAAEICSALLFLHSSKPEKIIHGDLRPERIYLDNELRCKVGDFSICRFVPEKAMRRISFSSSTESKERFPYSDPEDRITGEPTAKSDVYALGIIVLQLLTGRPPSGLAAEVHQAVLGGTLSSILDQTAGDWPPMVASRLAQFGLCCSKTKARDRLELAPEVLRELEQLLAPEARPVPSFFLCPIRQEIMQDPVVAADGHTYEDAALRGWLHGGRETSPMTNLKLDNLELTPNHALRFAIQDWLCNPR</sequence>
<feature type="compositionally biased region" description="Basic residues" evidence="8">
    <location>
        <begin position="26"/>
        <end position="39"/>
    </location>
</feature>
<evidence type="ECO:0000256" key="3">
    <source>
        <dbReference type="ARBA" id="ARBA00012483"/>
    </source>
</evidence>
<dbReference type="PANTHER" id="PTHR45647">
    <property type="entry name" value="OS02G0152300 PROTEIN"/>
    <property type="match status" value="1"/>
</dbReference>
<dbReference type="InterPro" id="IPR013083">
    <property type="entry name" value="Znf_RING/FYVE/PHD"/>
</dbReference>
<evidence type="ECO:0000313" key="12">
    <source>
        <dbReference type="Proteomes" id="UP000663760"/>
    </source>
</evidence>
<dbReference type="GO" id="GO:0004672">
    <property type="term" value="F:protein kinase activity"/>
    <property type="evidence" value="ECO:0007669"/>
    <property type="project" value="InterPro"/>
</dbReference>
<organism evidence="11 12">
    <name type="scientific">Spirodela intermedia</name>
    <name type="common">Intermediate duckweed</name>
    <dbReference type="NCBI Taxonomy" id="51605"/>
    <lineage>
        <taxon>Eukaryota</taxon>
        <taxon>Viridiplantae</taxon>
        <taxon>Streptophyta</taxon>
        <taxon>Embryophyta</taxon>
        <taxon>Tracheophyta</taxon>
        <taxon>Spermatophyta</taxon>
        <taxon>Magnoliopsida</taxon>
        <taxon>Liliopsida</taxon>
        <taxon>Araceae</taxon>
        <taxon>Lemnoideae</taxon>
        <taxon>Spirodela</taxon>
    </lineage>
</organism>
<dbReference type="InterPro" id="IPR051348">
    <property type="entry name" value="U-box_ubiquitin_ligases"/>
</dbReference>
<evidence type="ECO:0000256" key="1">
    <source>
        <dbReference type="ARBA" id="ARBA00000900"/>
    </source>
</evidence>
<reference evidence="11" key="1">
    <citation type="submission" date="2020-02" db="EMBL/GenBank/DDBJ databases">
        <authorList>
            <person name="Scholz U."/>
            <person name="Mascher M."/>
            <person name="Fiebig A."/>
        </authorList>
    </citation>
    <scope>NUCLEOTIDE SEQUENCE</scope>
</reference>
<keyword evidence="7" id="KW-0175">Coiled coil</keyword>
<gene>
    <name evidence="11" type="ORF">SI8410_01001681</name>
</gene>
<keyword evidence="6" id="KW-0547">Nucleotide-binding</keyword>
<dbReference type="EC" id="2.3.2.27" evidence="3"/>
<dbReference type="Gene3D" id="3.30.200.20">
    <property type="entry name" value="Phosphorylase Kinase, domain 1"/>
    <property type="match status" value="1"/>
</dbReference>
<name>A0A7I8K018_SPIIN</name>